<keyword evidence="4 5" id="KW-0472">Membrane</keyword>
<evidence type="ECO:0000313" key="7">
    <source>
        <dbReference type="EMBL" id="CAB3267068.1"/>
    </source>
</evidence>
<feature type="transmembrane region" description="Helical" evidence="5">
    <location>
        <begin position="125"/>
        <end position="146"/>
    </location>
</feature>
<gene>
    <name evidence="7" type="primary">Tmem205</name>
</gene>
<dbReference type="AlphaFoldDB" id="A0A6F9DVK3"/>
<sequence length="226" mass="25145">MLIEENSAYRRYTRVWHVLAAIATLLIGYNFTQNESQTTTNGVFGASFYSTLTFLIGWAFNFGVTIWVSFIAGPMMYKLLDRHTFSNVQGHLFPIFFVILGCTSFAQLAIFTKVKGLSNLSNSDYMAVAGMLASFLAGLLNSIYLSPMMNKTLTKRINMEKEEGVVAPNIGSKLGENPMYKQLSRQFGKLHGVSTLLNLLGLAGNTYLAYYISLELLHGSWAMNKA</sequence>
<protein>
    <submittedName>
        <fullName evidence="7">Transmembrane protein 205-like</fullName>
    </submittedName>
</protein>
<keyword evidence="2 5" id="KW-0812">Transmembrane</keyword>
<dbReference type="InterPro" id="IPR025423">
    <property type="entry name" value="TMEM205-like"/>
</dbReference>
<proteinExistence type="evidence at transcript level"/>
<dbReference type="PANTHER" id="PTHR23241:SF102">
    <property type="entry name" value="LD23009P"/>
    <property type="match status" value="1"/>
</dbReference>
<reference evidence="7" key="1">
    <citation type="submission" date="2020-04" db="EMBL/GenBank/DDBJ databases">
        <authorList>
            <person name="Neveu A P."/>
        </authorList>
    </citation>
    <scope>NUCLEOTIDE SEQUENCE</scope>
    <source>
        <tissue evidence="7">Whole embryo</tissue>
    </source>
</reference>
<dbReference type="GO" id="GO:0016020">
    <property type="term" value="C:membrane"/>
    <property type="evidence" value="ECO:0007669"/>
    <property type="project" value="UniProtKB-SubCell"/>
</dbReference>
<evidence type="ECO:0000259" key="6">
    <source>
        <dbReference type="Pfam" id="PF13664"/>
    </source>
</evidence>
<dbReference type="EMBL" id="LR791206">
    <property type="protein sequence ID" value="CAB3267068.1"/>
    <property type="molecule type" value="mRNA"/>
</dbReference>
<dbReference type="Pfam" id="PF13664">
    <property type="entry name" value="DUF4149"/>
    <property type="match status" value="1"/>
</dbReference>
<comment type="subcellular location">
    <subcellularLocation>
        <location evidence="1">Membrane</location>
    </subcellularLocation>
</comment>
<evidence type="ECO:0000256" key="5">
    <source>
        <dbReference type="SAM" id="Phobius"/>
    </source>
</evidence>
<evidence type="ECO:0000256" key="4">
    <source>
        <dbReference type="ARBA" id="ARBA00023136"/>
    </source>
</evidence>
<accession>A0A6F9DVK3</accession>
<evidence type="ECO:0000256" key="3">
    <source>
        <dbReference type="ARBA" id="ARBA00022989"/>
    </source>
</evidence>
<feature type="domain" description="TMEM205-like" evidence="6">
    <location>
        <begin position="58"/>
        <end position="156"/>
    </location>
</feature>
<feature type="transmembrane region" description="Helical" evidence="5">
    <location>
        <begin position="12"/>
        <end position="32"/>
    </location>
</feature>
<evidence type="ECO:0000256" key="2">
    <source>
        <dbReference type="ARBA" id="ARBA00022692"/>
    </source>
</evidence>
<name>A0A6F9DVK3_9ASCI</name>
<dbReference type="PANTHER" id="PTHR23241">
    <property type="entry name" value="LATE EMBRYOGENESIS ABUNDANT PLANTS LEA-RELATED"/>
    <property type="match status" value="1"/>
</dbReference>
<dbReference type="InterPro" id="IPR053009">
    <property type="entry name" value="Xanthocillin_Biosynth-Assoc"/>
</dbReference>
<feature type="transmembrane region" description="Helical" evidence="5">
    <location>
        <begin position="92"/>
        <end position="113"/>
    </location>
</feature>
<keyword evidence="3 5" id="KW-1133">Transmembrane helix</keyword>
<organism evidence="7">
    <name type="scientific">Phallusia mammillata</name>
    <dbReference type="NCBI Taxonomy" id="59560"/>
    <lineage>
        <taxon>Eukaryota</taxon>
        <taxon>Metazoa</taxon>
        <taxon>Chordata</taxon>
        <taxon>Tunicata</taxon>
        <taxon>Ascidiacea</taxon>
        <taxon>Phlebobranchia</taxon>
        <taxon>Ascidiidae</taxon>
        <taxon>Phallusia</taxon>
    </lineage>
</organism>
<evidence type="ECO:0000256" key="1">
    <source>
        <dbReference type="ARBA" id="ARBA00004370"/>
    </source>
</evidence>
<feature type="transmembrane region" description="Helical" evidence="5">
    <location>
        <begin position="52"/>
        <end position="72"/>
    </location>
</feature>
<feature type="transmembrane region" description="Helical" evidence="5">
    <location>
        <begin position="190"/>
        <end position="212"/>
    </location>
</feature>